<dbReference type="Gene3D" id="1.10.3370.10">
    <property type="entry name" value="SecY subunit domain"/>
    <property type="match status" value="1"/>
</dbReference>
<dbReference type="PRINTS" id="PR00303">
    <property type="entry name" value="SECYTRNLCASE"/>
</dbReference>
<evidence type="ECO:0000256" key="1">
    <source>
        <dbReference type="ARBA" id="ARBA00004141"/>
    </source>
</evidence>
<keyword evidence="6 10" id="KW-1133">Transmembrane helix</keyword>
<evidence type="ECO:0000256" key="8">
    <source>
        <dbReference type="ARBA" id="ARBA00023136"/>
    </source>
</evidence>
<keyword evidence="3 10" id="KW-0813">Transport</keyword>
<gene>
    <name evidence="10" type="primary">secY</name>
    <name evidence="14" type="ORF">COT24_04300</name>
</gene>
<dbReference type="HAMAP" id="MF_01465">
    <property type="entry name" value="SecY"/>
    <property type="match status" value="1"/>
</dbReference>
<dbReference type="PANTHER" id="PTHR10906">
    <property type="entry name" value="SECY/SEC61-ALPHA FAMILY MEMBER"/>
    <property type="match status" value="1"/>
</dbReference>
<dbReference type="PROSITE" id="PS00756">
    <property type="entry name" value="SECY_2"/>
    <property type="match status" value="1"/>
</dbReference>
<dbReference type="NCBIfam" id="TIGR00967">
    <property type="entry name" value="3a0501s007"/>
    <property type="match status" value="1"/>
</dbReference>
<evidence type="ECO:0000256" key="13">
    <source>
        <dbReference type="RuleBase" id="RU004349"/>
    </source>
</evidence>
<evidence type="ECO:0000256" key="4">
    <source>
        <dbReference type="ARBA" id="ARBA00022692"/>
    </source>
</evidence>
<dbReference type="InterPro" id="IPR030659">
    <property type="entry name" value="SecY_CS"/>
</dbReference>
<dbReference type="Pfam" id="PF00344">
    <property type="entry name" value="SecY"/>
    <property type="match status" value="1"/>
</dbReference>
<name>A0A2H0YUZ5_9BACT</name>
<feature type="transmembrane region" description="Helical" evidence="10">
    <location>
        <begin position="191"/>
        <end position="208"/>
    </location>
</feature>
<feature type="transmembrane region" description="Helical" evidence="10">
    <location>
        <begin position="378"/>
        <end position="396"/>
    </location>
</feature>
<feature type="transmembrane region" description="Helical" evidence="10">
    <location>
        <begin position="320"/>
        <end position="342"/>
    </location>
</feature>
<dbReference type="PIRSF" id="PIRSF004557">
    <property type="entry name" value="SecY"/>
    <property type="match status" value="1"/>
</dbReference>
<comment type="similarity">
    <text evidence="2 10 13">Belongs to the SecY/SEC61-alpha family.</text>
</comment>
<evidence type="ECO:0000256" key="3">
    <source>
        <dbReference type="ARBA" id="ARBA00022448"/>
    </source>
</evidence>
<proteinExistence type="inferred from homology"/>
<feature type="transmembrane region" description="Helical" evidence="10">
    <location>
        <begin position="277"/>
        <end position="298"/>
    </location>
</feature>
<dbReference type="InterPro" id="IPR002208">
    <property type="entry name" value="SecY/SEC61-alpha"/>
</dbReference>
<sequence length="438" mass="47648">MAGKVIEKITQLWKVKDIRNKILYILGLLLVFRIAAHVPVPGVDVENLKNFLGSNQVLGLLNLFSGGALENFSVVMLGLGPYITASIIFQLLAMIIPRLEELQKEGESGRAKINQYTRILTVPLAAMQAYATITLLKRSGQSFAVGAGVPGGVIGDISLFQLASAIIMIAAGSIFLMWLGELISEKGIGNGISLLIFAGIIAGLPRSLQQTFAVFDPSKIFTYLIFIIIAIITIGGVVIITEGQRNIPVSYARRIRGNKVYGGVNTHLPLRVNQAGVIPIIFAISIVLIPSMVARFFANSSTAWIATVSQAVINLFNNQFYYGLIYFIFVVAFTYFYTAVIFHPDQISENLQKQGGFVPGIRPGRPTAAYLNYVSNRILLTGALFLGVIAVLPYIMQAATNIQTLILGGTSLLIVVSVVLETVKQVESKLVMREYEGF</sequence>
<comment type="caution">
    <text evidence="14">The sequence shown here is derived from an EMBL/GenBank/DDBJ whole genome shotgun (WGS) entry which is preliminary data.</text>
</comment>
<evidence type="ECO:0000256" key="6">
    <source>
        <dbReference type="ARBA" id="ARBA00022989"/>
    </source>
</evidence>
<evidence type="ECO:0000256" key="10">
    <source>
        <dbReference type="HAMAP-Rule" id="MF_01465"/>
    </source>
</evidence>
<keyword evidence="4 10" id="KW-0812">Transmembrane</keyword>
<organism evidence="14 15">
    <name type="scientific">Candidatus Kerfeldbacteria bacterium CG08_land_8_20_14_0_20_40_16</name>
    <dbReference type="NCBI Taxonomy" id="2014244"/>
    <lineage>
        <taxon>Bacteria</taxon>
        <taxon>Candidatus Kerfeldiibacteriota</taxon>
    </lineage>
</organism>
<comment type="subcellular location">
    <subcellularLocation>
        <location evidence="10">Cell membrane</location>
        <topology evidence="10">Multi-pass membrane protein</topology>
    </subcellularLocation>
    <subcellularLocation>
        <location evidence="1 12">Membrane</location>
        <topology evidence="1 12">Multi-pass membrane protein</topology>
    </subcellularLocation>
</comment>
<evidence type="ECO:0000313" key="15">
    <source>
        <dbReference type="Proteomes" id="UP000231542"/>
    </source>
</evidence>
<evidence type="ECO:0000256" key="9">
    <source>
        <dbReference type="ARBA" id="ARBA00039733"/>
    </source>
</evidence>
<dbReference type="GO" id="GO:0065002">
    <property type="term" value="P:intracellular protein transmembrane transport"/>
    <property type="evidence" value="ECO:0007669"/>
    <property type="project" value="UniProtKB-UniRule"/>
</dbReference>
<feature type="transmembrane region" description="Helical" evidence="10">
    <location>
        <begin position="21"/>
        <end position="40"/>
    </location>
</feature>
<dbReference type="GO" id="GO:0043952">
    <property type="term" value="P:protein transport by the Sec complex"/>
    <property type="evidence" value="ECO:0007669"/>
    <property type="project" value="UniProtKB-UniRule"/>
</dbReference>
<dbReference type="InterPro" id="IPR026593">
    <property type="entry name" value="SecY"/>
</dbReference>
<keyword evidence="8 10" id="KW-0472">Membrane</keyword>
<dbReference type="PROSITE" id="PS00755">
    <property type="entry name" value="SECY_1"/>
    <property type="match status" value="1"/>
</dbReference>
<feature type="transmembrane region" description="Helical" evidence="10">
    <location>
        <begin position="220"/>
        <end position="240"/>
    </location>
</feature>
<dbReference type="AlphaFoldDB" id="A0A2H0YUZ5"/>
<feature type="transmembrane region" description="Helical" evidence="10">
    <location>
        <begin position="402"/>
        <end position="423"/>
    </location>
</feature>
<evidence type="ECO:0000256" key="7">
    <source>
        <dbReference type="ARBA" id="ARBA00023010"/>
    </source>
</evidence>
<accession>A0A2H0YUZ5</accession>
<dbReference type="FunFam" id="1.10.3370.10:FF:000001">
    <property type="entry name" value="Preprotein translocase subunit SecY"/>
    <property type="match status" value="1"/>
</dbReference>
<feature type="transmembrane region" description="Helical" evidence="10">
    <location>
        <begin position="157"/>
        <end position="179"/>
    </location>
</feature>
<comment type="function">
    <text evidence="10 11">The central subunit of the protein translocation channel SecYEG. Consists of two halves formed by TMs 1-5 and 6-10. These two domains form a lateral gate at the front which open onto the bilayer between TMs 2 and 7, and are clamped together by SecE at the back. The channel is closed by both a pore ring composed of hydrophobic SecY resides and a short helix (helix 2A) on the extracellular side of the membrane which forms a plug. The plug probably moves laterally to allow the channel to open. The ring and the pore may move independently.</text>
</comment>
<comment type="subunit">
    <text evidence="10">Component of the Sec protein translocase complex. Heterotrimer consisting of SecY, SecE and SecG subunits. The heterotrimers can form oligomers, although 1 heterotrimer is thought to be able to translocate proteins. Interacts with the ribosome. Interacts with SecDF, and other proteins may be involved. Interacts with SecA.</text>
</comment>
<keyword evidence="5 10" id="KW-0653">Protein transport</keyword>
<evidence type="ECO:0000256" key="12">
    <source>
        <dbReference type="RuleBase" id="RU003484"/>
    </source>
</evidence>
<dbReference type="InterPro" id="IPR023201">
    <property type="entry name" value="SecY_dom_sf"/>
</dbReference>
<evidence type="ECO:0000256" key="5">
    <source>
        <dbReference type="ARBA" id="ARBA00022927"/>
    </source>
</evidence>
<dbReference type="Proteomes" id="UP000231542">
    <property type="component" value="Unassembled WGS sequence"/>
</dbReference>
<reference evidence="14 15" key="1">
    <citation type="submission" date="2017-09" db="EMBL/GenBank/DDBJ databases">
        <title>Depth-based differentiation of microbial function through sediment-hosted aquifers and enrichment of novel symbionts in the deep terrestrial subsurface.</title>
        <authorList>
            <person name="Probst A.J."/>
            <person name="Ladd B."/>
            <person name="Jarett J.K."/>
            <person name="Geller-Mcgrath D.E."/>
            <person name="Sieber C.M."/>
            <person name="Emerson J.B."/>
            <person name="Anantharaman K."/>
            <person name="Thomas B.C."/>
            <person name="Malmstrom R."/>
            <person name="Stieglmeier M."/>
            <person name="Klingl A."/>
            <person name="Woyke T."/>
            <person name="Ryan C.M."/>
            <person name="Banfield J.F."/>
        </authorList>
    </citation>
    <scope>NUCLEOTIDE SEQUENCE [LARGE SCALE GENOMIC DNA]</scope>
    <source>
        <strain evidence="14">CG08_land_8_20_14_0_20_40_16</strain>
    </source>
</reference>
<evidence type="ECO:0000256" key="2">
    <source>
        <dbReference type="ARBA" id="ARBA00005751"/>
    </source>
</evidence>
<dbReference type="GO" id="GO:0005886">
    <property type="term" value="C:plasma membrane"/>
    <property type="evidence" value="ECO:0007669"/>
    <property type="project" value="UniProtKB-SubCell"/>
</dbReference>
<feature type="transmembrane region" description="Helical" evidence="10">
    <location>
        <begin position="116"/>
        <end position="137"/>
    </location>
</feature>
<evidence type="ECO:0000313" key="14">
    <source>
        <dbReference type="EMBL" id="PIS42256.1"/>
    </source>
</evidence>
<dbReference type="GO" id="GO:0006605">
    <property type="term" value="P:protein targeting"/>
    <property type="evidence" value="ECO:0007669"/>
    <property type="project" value="UniProtKB-UniRule"/>
</dbReference>
<dbReference type="SUPFAM" id="SSF103491">
    <property type="entry name" value="Preprotein translocase SecY subunit"/>
    <property type="match status" value="1"/>
</dbReference>
<dbReference type="EMBL" id="PEXU01000049">
    <property type="protein sequence ID" value="PIS42256.1"/>
    <property type="molecule type" value="Genomic_DNA"/>
</dbReference>
<keyword evidence="7 10" id="KW-0811">Translocation</keyword>
<keyword evidence="10" id="KW-1003">Cell membrane</keyword>
<protein>
    <recommendedName>
        <fullName evidence="9 10">Protein translocase subunit SecY</fullName>
    </recommendedName>
</protein>
<evidence type="ECO:0000256" key="11">
    <source>
        <dbReference type="RuleBase" id="RU000537"/>
    </source>
</evidence>
<feature type="transmembrane region" description="Helical" evidence="10">
    <location>
        <begin position="72"/>
        <end position="96"/>
    </location>
</feature>